<evidence type="ECO:0000256" key="1">
    <source>
        <dbReference type="ARBA" id="ARBA00034127"/>
    </source>
</evidence>
<dbReference type="Pfam" id="PF11176">
    <property type="entry name" value="Tma16"/>
    <property type="match status" value="1"/>
</dbReference>
<dbReference type="HOGENOM" id="CLU_106785_0_0_1"/>
<dbReference type="GeneID" id="34521802"/>
<dbReference type="OrthoDB" id="270284at2759"/>
<accession>W6MP23</accession>
<dbReference type="EMBL" id="HG793129">
    <property type="protein sequence ID" value="CDK28424.1"/>
    <property type="molecule type" value="Genomic_DNA"/>
</dbReference>
<dbReference type="PANTHER" id="PTHR13349:SF2">
    <property type="entry name" value="TRANSLATION MACHINERY-ASSOCIATED PROTEIN 16"/>
    <property type="match status" value="1"/>
</dbReference>
<dbReference type="GO" id="GO:0005634">
    <property type="term" value="C:nucleus"/>
    <property type="evidence" value="ECO:0007669"/>
    <property type="project" value="TreeGrafter"/>
</dbReference>
<evidence type="ECO:0000256" key="2">
    <source>
        <dbReference type="SAM" id="MobiDB-lite"/>
    </source>
</evidence>
<gene>
    <name evidence="3" type="ORF">KUCA_T00004406001</name>
</gene>
<dbReference type="InterPro" id="IPR038356">
    <property type="entry name" value="Tma16_sf"/>
</dbReference>
<dbReference type="AlphaFoldDB" id="W6MP23"/>
<sequence length="167" mass="19242">MPMAKSLGKVQKALKSSRGAVHPKGRKFKMLNRATLREKKLQDAKVKHAEKRGGENLIYSFFQQAILTPQYQKDSFSVDEIRTFIEAFITRDDEELEALREDRRPGRPPTARQQHLEERIRKEQHLFETGWPVPDLQDAESVKHLKNWNGSPGGLTIIKKIIVKESA</sequence>
<dbReference type="STRING" id="1382522.W6MP23"/>
<dbReference type="InterPro" id="IPR021346">
    <property type="entry name" value="Tma16"/>
</dbReference>
<keyword evidence="4" id="KW-1185">Reference proteome</keyword>
<evidence type="ECO:0000313" key="3">
    <source>
        <dbReference type="EMBL" id="CDK28424.1"/>
    </source>
</evidence>
<reference evidence="3" key="1">
    <citation type="submission" date="2013-12" db="EMBL/GenBank/DDBJ databases">
        <authorList>
            <person name="Genoscope - CEA"/>
        </authorList>
    </citation>
    <scope>NUCLEOTIDE SEQUENCE</scope>
    <source>
        <strain evidence="3">CBS 1993</strain>
    </source>
</reference>
<dbReference type="Gene3D" id="1.20.1440.170">
    <property type="entry name" value="Translation machinery-associated protein 16-like"/>
    <property type="match status" value="1"/>
</dbReference>
<dbReference type="Proteomes" id="UP000019384">
    <property type="component" value="Unassembled WGS sequence"/>
</dbReference>
<protein>
    <recommendedName>
        <fullName evidence="5">Translation machinery-associated protein 16</fullName>
    </recommendedName>
</protein>
<feature type="region of interest" description="Disordered" evidence="2">
    <location>
        <begin position="1"/>
        <end position="24"/>
    </location>
</feature>
<comment type="similarity">
    <text evidence="1">Belongs to the TMA16 family.</text>
</comment>
<reference evidence="3" key="2">
    <citation type="submission" date="2014-02" db="EMBL/GenBank/DDBJ databases">
        <title>Complete DNA sequence of /Kuraishia capsulata/ illustrates novel genomic features among budding yeasts (/Saccharomycotina/).</title>
        <authorList>
            <person name="Morales L."/>
            <person name="Noel B."/>
            <person name="Porcel B."/>
            <person name="Marcet-Houben M."/>
            <person name="Hullo M-F."/>
            <person name="Sacerdot C."/>
            <person name="Tekaia F."/>
            <person name="Leh-Louis V."/>
            <person name="Despons L."/>
            <person name="Khanna V."/>
            <person name="Aury J-M."/>
            <person name="Barbe V."/>
            <person name="Couloux A."/>
            <person name="Labadie K."/>
            <person name="Pelletier E."/>
            <person name="Souciet J-L."/>
            <person name="Boekhout T."/>
            <person name="Gabaldon T."/>
            <person name="Wincker P."/>
            <person name="Dujon B."/>
        </authorList>
    </citation>
    <scope>NUCLEOTIDE SEQUENCE</scope>
    <source>
        <strain evidence="3">CBS 1993</strain>
    </source>
</reference>
<proteinExistence type="inferred from homology"/>
<evidence type="ECO:0008006" key="5">
    <source>
        <dbReference type="Google" id="ProtNLM"/>
    </source>
</evidence>
<evidence type="ECO:0000313" key="4">
    <source>
        <dbReference type="Proteomes" id="UP000019384"/>
    </source>
</evidence>
<name>W6MP23_9ASCO</name>
<dbReference type="RefSeq" id="XP_022460414.1">
    <property type="nucleotide sequence ID" value="XM_022601138.1"/>
</dbReference>
<organism evidence="3 4">
    <name type="scientific">Kuraishia capsulata CBS 1993</name>
    <dbReference type="NCBI Taxonomy" id="1382522"/>
    <lineage>
        <taxon>Eukaryota</taxon>
        <taxon>Fungi</taxon>
        <taxon>Dikarya</taxon>
        <taxon>Ascomycota</taxon>
        <taxon>Saccharomycotina</taxon>
        <taxon>Pichiomycetes</taxon>
        <taxon>Pichiales</taxon>
        <taxon>Pichiaceae</taxon>
        <taxon>Kuraishia</taxon>
    </lineage>
</organism>
<dbReference type="PANTHER" id="PTHR13349">
    <property type="entry name" value="TRANSLATION MACHINERY-ASSOCIATED PROTEIN 16"/>
    <property type="match status" value="1"/>
</dbReference>